<evidence type="ECO:0000256" key="1">
    <source>
        <dbReference type="SAM" id="SignalP"/>
    </source>
</evidence>
<sequence length="317" mass="35055">MLGNRFPLNSLLWLLQGHVGCGRSVMVSPQVTLDIIFIEYNTWAGFSSPEEAQVTSSAKEEQVAGHILKVTKISGMTHSKLPQKTQNLSQNAKILLGSCGSTASHGHKGLPKSKFEFTVHNSLGVVSGSLLIATFFADDTTAYLSKEDDFGKLQAILDEWCLASGAQFNISKMEVIPIGSPEYHNMIQQQHFLNGIDGTAIPEQTTPWTRVIDKINSALARWEQSKPTMEGHHLIINMVIGGMTQYLTKVQENGGRKVLDLLARNEAIMVTWLQSYLDFSPERATWAYVADALIAHHVPASEANIKDHRKINIFLQS</sequence>
<protein>
    <recommendedName>
        <fullName evidence="4">Reverse transcriptase domain-containing protein</fullName>
    </recommendedName>
</protein>
<dbReference type="EMBL" id="ML769486">
    <property type="protein sequence ID" value="KAE9398230.1"/>
    <property type="molecule type" value="Genomic_DNA"/>
</dbReference>
<feature type="chain" id="PRO_5025694691" description="Reverse transcriptase domain-containing protein" evidence="1">
    <location>
        <begin position="23"/>
        <end position="317"/>
    </location>
</feature>
<keyword evidence="1" id="KW-0732">Signal</keyword>
<proteinExistence type="predicted"/>
<dbReference type="AlphaFoldDB" id="A0A6A4HKK5"/>
<gene>
    <name evidence="2" type="ORF">BT96DRAFT_940358</name>
</gene>
<accession>A0A6A4HKK5</accession>
<name>A0A6A4HKK5_9AGAR</name>
<evidence type="ECO:0008006" key="4">
    <source>
        <dbReference type="Google" id="ProtNLM"/>
    </source>
</evidence>
<dbReference type="Proteomes" id="UP000799118">
    <property type="component" value="Unassembled WGS sequence"/>
</dbReference>
<keyword evidence="3" id="KW-1185">Reference proteome</keyword>
<feature type="signal peptide" evidence="1">
    <location>
        <begin position="1"/>
        <end position="22"/>
    </location>
</feature>
<organism evidence="2 3">
    <name type="scientific">Gymnopus androsaceus JB14</name>
    <dbReference type="NCBI Taxonomy" id="1447944"/>
    <lineage>
        <taxon>Eukaryota</taxon>
        <taxon>Fungi</taxon>
        <taxon>Dikarya</taxon>
        <taxon>Basidiomycota</taxon>
        <taxon>Agaricomycotina</taxon>
        <taxon>Agaricomycetes</taxon>
        <taxon>Agaricomycetidae</taxon>
        <taxon>Agaricales</taxon>
        <taxon>Marasmiineae</taxon>
        <taxon>Omphalotaceae</taxon>
        <taxon>Gymnopus</taxon>
    </lineage>
</organism>
<dbReference type="OrthoDB" id="2205812at2759"/>
<reference evidence="2" key="1">
    <citation type="journal article" date="2019" name="Environ. Microbiol.">
        <title>Fungal ecological strategies reflected in gene transcription - a case study of two litter decomposers.</title>
        <authorList>
            <person name="Barbi F."/>
            <person name="Kohler A."/>
            <person name="Barry K."/>
            <person name="Baskaran P."/>
            <person name="Daum C."/>
            <person name="Fauchery L."/>
            <person name="Ihrmark K."/>
            <person name="Kuo A."/>
            <person name="LaButti K."/>
            <person name="Lipzen A."/>
            <person name="Morin E."/>
            <person name="Grigoriev I.V."/>
            <person name="Henrissat B."/>
            <person name="Lindahl B."/>
            <person name="Martin F."/>
        </authorList>
    </citation>
    <scope>NUCLEOTIDE SEQUENCE</scope>
    <source>
        <strain evidence="2">JB14</strain>
    </source>
</reference>
<evidence type="ECO:0000313" key="3">
    <source>
        <dbReference type="Proteomes" id="UP000799118"/>
    </source>
</evidence>
<evidence type="ECO:0000313" key="2">
    <source>
        <dbReference type="EMBL" id="KAE9398230.1"/>
    </source>
</evidence>